<dbReference type="Proteomes" id="UP000657385">
    <property type="component" value="Unassembled WGS sequence"/>
</dbReference>
<dbReference type="EMBL" id="JADPRT010000010">
    <property type="protein sequence ID" value="MBF9070889.1"/>
    <property type="molecule type" value="Genomic_DNA"/>
</dbReference>
<proteinExistence type="predicted"/>
<accession>A0A931B4B9</accession>
<gene>
    <name evidence="2" type="ORF">I2501_23005</name>
</gene>
<comment type="caution">
    <text evidence="2">The sequence shown here is derived from an EMBL/GenBank/DDBJ whole genome shotgun (WGS) entry which is preliminary data.</text>
</comment>
<keyword evidence="1" id="KW-1133">Transmembrane helix</keyword>
<protein>
    <submittedName>
        <fullName evidence="2">Uncharacterized protein</fullName>
    </submittedName>
</protein>
<evidence type="ECO:0000313" key="3">
    <source>
        <dbReference type="Proteomes" id="UP000657385"/>
    </source>
</evidence>
<sequence>MPWGERPRWARWVSVIWIVGFVEGTGAHLLDLISGGLHAYHAWPLPSQVLFHALLVVDLLVAVLVARGLPSGPPLGAAVMVTDLTANYQGNWSGLLHEPLAYVGVTGLLPMTLFGLFVVGTALPLGRAFRGIVRPV</sequence>
<evidence type="ECO:0000256" key="1">
    <source>
        <dbReference type="SAM" id="Phobius"/>
    </source>
</evidence>
<feature type="transmembrane region" description="Helical" evidence="1">
    <location>
        <begin position="49"/>
        <end position="69"/>
    </location>
</feature>
<keyword evidence="1" id="KW-0472">Membrane</keyword>
<feature type="transmembrane region" description="Helical" evidence="1">
    <location>
        <begin position="100"/>
        <end position="125"/>
    </location>
</feature>
<organism evidence="2 3">
    <name type="scientific">Streptacidiphilus fuscans</name>
    <dbReference type="NCBI Taxonomy" id="2789292"/>
    <lineage>
        <taxon>Bacteria</taxon>
        <taxon>Bacillati</taxon>
        <taxon>Actinomycetota</taxon>
        <taxon>Actinomycetes</taxon>
        <taxon>Kitasatosporales</taxon>
        <taxon>Streptomycetaceae</taxon>
        <taxon>Streptacidiphilus</taxon>
    </lineage>
</organism>
<dbReference type="AlphaFoldDB" id="A0A931B4B9"/>
<name>A0A931B4B9_9ACTN</name>
<dbReference type="RefSeq" id="WP_196196074.1">
    <property type="nucleotide sequence ID" value="NZ_JADPRT010000010.1"/>
</dbReference>
<evidence type="ECO:0000313" key="2">
    <source>
        <dbReference type="EMBL" id="MBF9070889.1"/>
    </source>
</evidence>
<keyword evidence="3" id="KW-1185">Reference proteome</keyword>
<reference evidence="2" key="1">
    <citation type="submission" date="2020-11" db="EMBL/GenBank/DDBJ databases">
        <title>Isolation and identification of active actinomycetes.</title>
        <authorList>
            <person name="Yu B."/>
        </authorList>
    </citation>
    <scope>NUCLEOTIDE SEQUENCE</scope>
    <source>
        <strain evidence="2">NEAU-YB345</strain>
    </source>
</reference>
<keyword evidence="1" id="KW-0812">Transmembrane</keyword>
<feature type="transmembrane region" description="Helical" evidence="1">
    <location>
        <begin position="12"/>
        <end position="37"/>
    </location>
</feature>